<dbReference type="WBParaSite" id="EVEC_0001067501-mRNA-1">
    <property type="protein sequence ID" value="EVEC_0001067501-mRNA-1"/>
    <property type="gene ID" value="EVEC_0001067501"/>
</dbReference>
<dbReference type="Proteomes" id="UP000274131">
    <property type="component" value="Unassembled WGS sequence"/>
</dbReference>
<gene>
    <name evidence="1" type="ORF">EVEC_LOCUS10018</name>
</gene>
<sequence>MYGKIEGALNKKIAGKFQELRRECIEEVNDEFRGLTYKVIKRINLHTFLLVVSKQWEAQIGLAWYYRLEILKYEAKKLELISRPIVTLLGNLSKSKEQVIVAEEAFRRAQESHRVALLKTCDELDGIIKKCLELKSALAERNIKNDGRLVTTPAGDADTGDHSVLQWNSTCSPSTLSQDKQVSLFGSPFPSQESRYAEDVLSVRPLVFDESIVAGSPAPNCKSPQNIFSLNHVEPNQKQREVIGHDTPSIALPEMPQLYSATLRRLFENSTSENPTKKLNKCIKSINSFSKLEYDRLKQDVQSSVAPDQLDKAVNMLNNYLSSEKQGVSHLSTSGLMAILYPDFTLKQCDALHTALAYSVNIVLEDLDILINVWQFVMEFYYNVSSVKRVSYFKALAGSLERAPCMRLLCMNISAGENAALIFRQEEIWYMCILVASTIHSWSHP</sequence>
<name>A0A0N4VIM2_ENTVE</name>
<keyword evidence="2" id="KW-1185">Reference proteome</keyword>
<proteinExistence type="predicted"/>
<reference evidence="1 2" key="2">
    <citation type="submission" date="2018-10" db="EMBL/GenBank/DDBJ databases">
        <authorList>
            <consortium name="Pathogen Informatics"/>
        </authorList>
    </citation>
    <scope>NUCLEOTIDE SEQUENCE [LARGE SCALE GENOMIC DNA]</scope>
</reference>
<dbReference type="EMBL" id="UXUI01010462">
    <property type="protein sequence ID" value="VDD95267.1"/>
    <property type="molecule type" value="Genomic_DNA"/>
</dbReference>
<evidence type="ECO:0000313" key="1">
    <source>
        <dbReference type="EMBL" id="VDD95267.1"/>
    </source>
</evidence>
<protein>
    <submittedName>
        <fullName evidence="3">Gamma-tubulin complex component</fullName>
    </submittedName>
</protein>
<evidence type="ECO:0000313" key="3">
    <source>
        <dbReference type="WBParaSite" id="EVEC_0001067501-mRNA-1"/>
    </source>
</evidence>
<organism evidence="3">
    <name type="scientific">Enterobius vermicularis</name>
    <name type="common">Human pinworm</name>
    <dbReference type="NCBI Taxonomy" id="51028"/>
    <lineage>
        <taxon>Eukaryota</taxon>
        <taxon>Metazoa</taxon>
        <taxon>Ecdysozoa</taxon>
        <taxon>Nematoda</taxon>
        <taxon>Chromadorea</taxon>
        <taxon>Rhabditida</taxon>
        <taxon>Spirurina</taxon>
        <taxon>Oxyuridomorpha</taxon>
        <taxon>Oxyuroidea</taxon>
        <taxon>Oxyuridae</taxon>
        <taxon>Enterobius</taxon>
    </lineage>
</organism>
<accession>A0A0N4VIM2</accession>
<reference evidence="3" key="1">
    <citation type="submission" date="2017-02" db="UniProtKB">
        <authorList>
            <consortium name="WormBaseParasite"/>
        </authorList>
    </citation>
    <scope>IDENTIFICATION</scope>
</reference>
<dbReference type="AlphaFoldDB" id="A0A0N4VIM2"/>
<evidence type="ECO:0000313" key="2">
    <source>
        <dbReference type="Proteomes" id="UP000274131"/>
    </source>
</evidence>